<dbReference type="InterPro" id="IPR005824">
    <property type="entry name" value="KOW"/>
</dbReference>
<dbReference type="InterPro" id="IPR057264">
    <property type="entry name" value="Ribosomal_uL24_C"/>
</dbReference>
<dbReference type="SUPFAM" id="SSF50104">
    <property type="entry name" value="Translation proteins SH3-like domain"/>
    <property type="match status" value="1"/>
</dbReference>
<dbReference type="CDD" id="cd06089">
    <property type="entry name" value="KOW_RPL26"/>
    <property type="match status" value="1"/>
</dbReference>
<gene>
    <name evidence="8" type="ORF">V9T40_000670</name>
</gene>
<dbReference type="AlphaFoldDB" id="A0AAN9TBG2"/>
<sequence>MRLTQVLKDFKKVGELTKKYSNLPDSYIKRSMEQIYYRTRRNPAYLPRTFGRKTIKFSHHRPWTLESKMLNPLLDKTPTIYLEPIKDWSIFKGDRVEILNGPDKGKQGIVQSVIQERNWVIVERLNMKIDVLRKEEKGRPAVIGQSEKPLRVTTDVALIDPSDMLPCEIQWRYTEKGEKVRVSVRSGRIVPVPIVARETYDFKTPTSYEEKGKDTRAAVVGKVTYEPSLSTFEMDIMKAMGIEEDRTAGPVYWY</sequence>
<dbReference type="GO" id="GO:0003723">
    <property type="term" value="F:RNA binding"/>
    <property type="evidence" value="ECO:0007669"/>
    <property type="project" value="InterPro"/>
</dbReference>
<dbReference type="InterPro" id="IPR008991">
    <property type="entry name" value="Translation_prot_SH3-like_sf"/>
</dbReference>
<feature type="domain" description="KOW" evidence="7">
    <location>
        <begin position="89"/>
        <end position="116"/>
    </location>
</feature>
<organism evidence="8 9">
    <name type="scientific">Parthenolecanium corni</name>
    <dbReference type="NCBI Taxonomy" id="536013"/>
    <lineage>
        <taxon>Eukaryota</taxon>
        <taxon>Metazoa</taxon>
        <taxon>Ecdysozoa</taxon>
        <taxon>Arthropoda</taxon>
        <taxon>Hexapoda</taxon>
        <taxon>Insecta</taxon>
        <taxon>Pterygota</taxon>
        <taxon>Neoptera</taxon>
        <taxon>Paraneoptera</taxon>
        <taxon>Hemiptera</taxon>
        <taxon>Sternorrhyncha</taxon>
        <taxon>Coccoidea</taxon>
        <taxon>Coccidae</taxon>
        <taxon>Parthenolecanium</taxon>
    </lineage>
</organism>
<name>A0AAN9TBG2_9HEMI</name>
<evidence type="ECO:0000313" key="8">
    <source>
        <dbReference type="EMBL" id="KAK7580041.1"/>
    </source>
</evidence>
<dbReference type="NCBIfam" id="TIGR01079">
    <property type="entry name" value="rplX_bact"/>
    <property type="match status" value="1"/>
</dbReference>
<evidence type="ECO:0000313" key="9">
    <source>
        <dbReference type="Proteomes" id="UP001367676"/>
    </source>
</evidence>
<dbReference type="GO" id="GO:0003735">
    <property type="term" value="F:structural constituent of ribosome"/>
    <property type="evidence" value="ECO:0007669"/>
    <property type="project" value="InterPro"/>
</dbReference>
<keyword evidence="2 6" id="KW-0689">Ribosomal protein</keyword>
<comment type="similarity">
    <text evidence="1 6">Belongs to the universal ribosomal protein uL24 family.</text>
</comment>
<dbReference type="Pfam" id="PF17136">
    <property type="entry name" value="ribosomal_L24"/>
    <property type="match status" value="1"/>
</dbReference>
<evidence type="ECO:0000256" key="3">
    <source>
        <dbReference type="ARBA" id="ARBA00023274"/>
    </source>
</evidence>
<proteinExistence type="inferred from homology"/>
<protein>
    <recommendedName>
        <fullName evidence="4">Large ribosomal subunit protein uL24m</fullName>
    </recommendedName>
    <alternativeName>
        <fullName evidence="5">39S ribosomal protein L24, mitochondrial</fullName>
    </alternativeName>
</protein>
<evidence type="ECO:0000256" key="5">
    <source>
        <dbReference type="ARBA" id="ARBA00035357"/>
    </source>
</evidence>
<evidence type="ECO:0000259" key="7">
    <source>
        <dbReference type="SMART" id="SM00739"/>
    </source>
</evidence>
<comment type="caution">
    <text evidence="8">The sequence shown here is derived from an EMBL/GenBank/DDBJ whole genome shotgun (WGS) entry which is preliminary data.</text>
</comment>
<dbReference type="EMBL" id="JBBCAQ010000034">
    <property type="protein sequence ID" value="KAK7580041.1"/>
    <property type="molecule type" value="Genomic_DNA"/>
</dbReference>
<dbReference type="Gene3D" id="2.30.30.30">
    <property type="match status" value="1"/>
</dbReference>
<keyword evidence="3 6" id="KW-0687">Ribonucleoprotein</keyword>
<dbReference type="GO" id="GO:1990904">
    <property type="term" value="C:ribonucleoprotein complex"/>
    <property type="evidence" value="ECO:0007669"/>
    <property type="project" value="UniProtKB-KW"/>
</dbReference>
<keyword evidence="9" id="KW-1185">Reference proteome</keyword>
<dbReference type="GO" id="GO:0005840">
    <property type="term" value="C:ribosome"/>
    <property type="evidence" value="ECO:0007669"/>
    <property type="project" value="UniProtKB-KW"/>
</dbReference>
<dbReference type="PROSITE" id="PS01108">
    <property type="entry name" value="RIBOSOMAL_L24"/>
    <property type="match status" value="1"/>
</dbReference>
<evidence type="ECO:0000256" key="1">
    <source>
        <dbReference type="ARBA" id="ARBA00010618"/>
    </source>
</evidence>
<evidence type="ECO:0000256" key="6">
    <source>
        <dbReference type="RuleBase" id="RU003477"/>
    </source>
</evidence>
<accession>A0AAN9TBG2</accession>
<dbReference type="PANTHER" id="PTHR12903">
    <property type="entry name" value="MITOCHONDRIAL RIBOSOMAL PROTEIN L24"/>
    <property type="match status" value="1"/>
</dbReference>
<dbReference type="Proteomes" id="UP001367676">
    <property type="component" value="Unassembled WGS sequence"/>
</dbReference>
<evidence type="ECO:0000256" key="4">
    <source>
        <dbReference type="ARBA" id="ARBA00035283"/>
    </source>
</evidence>
<dbReference type="SMART" id="SM00739">
    <property type="entry name" value="KOW"/>
    <property type="match status" value="1"/>
</dbReference>
<dbReference type="InterPro" id="IPR041988">
    <property type="entry name" value="Ribosomal_uL24_KOW"/>
</dbReference>
<dbReference type="InterPro" id="IPR014722">
    <property type="entry name" value="Rib_uL2_dom2"/>
</dbReference>
<dbReference type="InterPro" id="IPR003256">
    <property type="entry name" value="Ribosomal_uL24"/>
</dbReference>
<reference evidence="8 9" key="1">
    <citation type="submission" date="2024-03" db="EMBL/GenBank/DDBJ databases">
        <title>Adaptation during the transition from Ophiocordyceps entomopathogen to insect associate is accompanied by gene loss and intensified selection.</title>
        <authorList>
            <person name="Ward C.M."/>
            <person name="Onetto C.A."/>
            <person name="Borneman A.R."/>
        </authorList>
    </citation>
    <scope>NUCLEOTIDE SEQUENCE [LARGE SCALE GENOMIC DNA]</scope>
    <source>
        <strain evidence="8">AWRI1</strain>
        <tissue evidence="8">Single Adult Female</tissue>
    </source>
</reference>
<dbReference type="InterPro" id="IPR005825">
    <property type="entry name" value="Ribosomal_uL24_CS"/>
</dbReference>
<evidence type="ECO:0000256" key="2">
    <source>
        <dbReference type="ARBA" id="ARBA00022980"/>
    </source>
</evidence>
<dbReference type="GO" id="GO:0006412">
    <property type="term" value="P:translation"/>
    <property type="evidence" value="ECO:0007669"/>
    <property type="project" value="InterPro"/>
</dbReference>
<dbReference type="Pfam" id="PF00467">
    <property type="entry name" value="KOW"/>
    <property type="match status" value="1"/>
</dbReference>